<dbReference type="InterPro" id="IPR019734">
    <property type="entry name" value="TPR_rpt"/>
</dbReference>
<dbReference type="AlphaFoldDB" id="X1FV65"/>
<organism evidence="3">
    <name type="scientific">marine sediment metagenome</name>
    <dbReference type="NCBI Taxonomy" id="412755"/>
    <lineage>
        <taxon>unclassified sequences</taxon>
        <taxon>metagenomes</taxon>
        <taxon>ecological metagenomes</taxon>
    </lineage>
</organism>
<gene>
    <name evidence="3" type="ORF">S03H2_23866</name>
</gene>
<keyword evidence="1" id="KW-0677">Repeat</keyword>
<evidence type="ECO:0000256" key="2">
    <source>
        <dbReference type="ARBA" id="ARBA00022803"/>
    </source>
</evidence>
<dbReference type="Pfam" id="PF13432">
    <property type="entry name" value="TPR_16"/>
    <property type="match status" value="2"/>
</dbReference>
<dbReference type="InterPro" id="IPR011990">
    <property type="entry name" value="TPR-like_helical_dom_sf"/>
</dbReference>
<name>X1FV65_9ZZZZ</name>
<dbReference type="EMBL" id="BARU01013119">
    <property type="protein sequence ID" value="GAH33229.1"/>
    <property type="molecule type" value="Genomic_DNA"/>
</dbReference>
<sequence length="214" mass="23817">AQMRMEFYMQALNTFDTALDLDPEEPGLLLGRAQALQGLERSDEADRAYDIAMEALGEDASKDVLVSAAMVKAEMGQHDQASQLLDRATAIDPDDPLVYKDKADALSAAGNYSGALEALEETLRLDVNDLDGWVSIVEVLKHLDDDANLARCARRVVELDPERRETWLVLADALGRLDRHEEAIEAYDYALALRHDDPLTMAKRLEMVATSQDW</sequence>
<evidence type="ECO:0000256" key="1">
    <source>
        <dbReference type="ARBA" id="ARBA00022737"/>
    </source>
</evidence>
<dbReference type="SMART" id="SM00028">
    <property type="entry name" value="TPR"/>
    <property type="match status" value="4"/>
</dbReference>
<dbReference type="Gene3D" id="1.25.40.10">
    <property type="entry name" value="Tetratricopeptide repeat domain"/>
    <property type="match status" value="2"/>
</dbReference>
<dbReference type="Pfam" id="PF14559">
    <property type="entry name" value="TPR_19"/>
    <property type="match status" value="1"/>
</dbReference>
<dbReference type="PANTHER" id="PTHR44943:SF8">
    <property type="entry name" value="TPR REPEAT-CONTAINING PROTEIN MJ0263"/>
    <property type="match status" value="1"/>
</dbReference>
<evidence type="ECO:0000313" key="3">
    <source>
        <dbReference type="EMBL" id="GAH33229.1"/>
    </source>
</evidence>
<accession>X1FV65</accession>
<proteinExistence type="predicted"/>
<comment type="caution">
    <text evidence="3">The sequence shown here is derived from an EMBL/GenBank/DDBJ whole genome shotgun (WGS) entry which is preliminary data.</text>
</comment>
<reference evidence="3" key="1">
    <citation type="journal article" date="2014" name="Front. Microbiol.">
        <title>High frequency of phylogenetically diverse reductive dehalogenase-homologous genes in deep subseafloor sedimentary metagenomes.</title>
        <authorList>
            <person name="Kawai M."/>
            <person name="Futagami T."/>
            <person name="Toyoda A."/>
            <person name="Takaki Y."/>
            <person name="Nishi S."/>
            <person name="Hori S."/>
            <person name="Arai W."/>
            <person name="Tsubouchi T."/>
            <person name="Morono Y."/>
            <person name="Uchiyama I."/>
            <person name="Ito T."/>
            <person name="Fujiyama A."/>
            <person name="Inagaki F."/>
            <person name="Takami H."/>
        </authorList>
    </citation>
    <scope>NUCLEOTIDE SEQUENCE</scope>
    <source>
        <strain evidence="3">Expedition CK06-06</strain>
    </source>
</reference>
<feature type="non-terminal residue" evidence="3">
    <location>
        <position position="1"/>
    </location>
</feature>
<dbReference type="PANTHER" id="PTHR44943">
    <property type="entry name" value="CELLULOSE SYNTHASE OPERON PROTEIN C"/>
    <property type="match status" value="1"/>
</dbReference>
<dbReference type="SUPFAM" id="SSF48452">
    <property type="entry name" value="TPR-like"/>
    <property type="match status" value="1"/>
</dbReference>
<dbReference type="InterPro" id="IPR051685">
    <property type="entry name" value="Ycf3/AcsC/BcsC/TPR_MFPF"/>
</dbReference>
<feature type="non-terminal residue" evidence="3">
    <location>
        <position position="214"/>
    </location>
</feature>
<dbReference type="PROSITE" id="PS50005">
    <property type="entry name" value="TPR"/>
    <property type="match status" value="2"/>
</dbReference>
<keyword evidence="2" id="KW-0802">TPR repeat</keyword>
<protein>
    <submittedName>
        <fullName evidence="3">Uncharacterized protein</fullName>
    </submittedName>
</protein>